<accession>A0A1G9PFN1</accession>
<dbReference type="Proteomes" id="UP000198706">
    <property type="component" value="Unassembled WGS sequence"/>
</dbReference>
<evidence type="ECO:0008006" key="3">
    <source>
        <dbReference type="Google" id="ProtNLM"/>
    </source>
</evidence>
<evidence type="ECO:0000313" key="1">
    <source>
        <dbReference type="EMBL" id="SDL97568.1"/>
    </source>
</evidence>
<gene>
    <name evidence="1" type="ORF">SAMN05216186_13820</name>
</gene>
<keyword evidence="2" id="KW-1185">Reference proteome</keyword>
<dbReference type="STRING" id="137658.SAMN05216186_13820"/>
<name>A0A1G9PFN1_9PSED</name>
<protein>
    <recommendedName>
        <fullName evidence="3">Lipoprotein</fullName>
    </recommendedName>
</protein>
<sequence>MKTLMGLLLVGVMAVTLPACSLRLPGIGIDIGDGGGGPGHCPPGQAKKGNC</sequence>
<dbReference type="AlphaFoldDB" id="A0A1G9PFN1"/>
<dbReference type="EMBL" id="FNFD01000038">
    <property type="protein sequence ID" value="SDL97568.1"/>
    <property type="molecule type" value="Genomic_DNA"/>
</dbReference>
<reference evidence="1 2" key="1">
    <citation type="submission" date="2016-10" db="EMBL/GenBank/DDBJ databases">
        <authorList>
            <person name="de Groot N.N."/>
        </authorList>
    </citation>
    <scope>NUCLEOTIDE SEQUENCE [LARGE SCALE GENOMIC DNA]</scope>
    <source>
        <strain evidence="1 2">JCM 21544</strain>
    </source>
</reference>
<organism evidence="1 2">
    <name type="scientific">Pseudomonas indica</name>
    <dbReference type="NCBI Taxonomy" id="137658"/>
    <lineage>
        <taxon>Bacteria</taxon>
        <taxon>Pseudomonadati</taxon>
        <taxon>Pseudomonadota</taxon>
        <taxon>Gammaproteobacteria</taxon>
        <taxon>Pseudomonadales</taxon>
        <taxon>Pseudomonadaceae</taxon>
        <taxon>Pseudomonas</taxon>
    </lineage>
</organism>
<evidence type="ECO:0000313" key="2">
    <source>
        <dbReference type="Proteomes" id="UP000198706"/>
    </source>
</evidence>
<proteinExistence type="predicted"/>